<comment type="caution">
    <text evidence="1">The sequence shown here is derived from an EMBL/GenBank/DDBJ whole genome shotgun (WGS) entry which is preliminary data.</text>
</comment>
<evidence type="ECO:0000313" key="2">
    <source>
        <dbReference type="Proteomes" id="UP000324222"/>
    </source>
</evidence>
<dbReference type="EMBL" id="VSRR010059564">
    <property type="protein sequence ID" value="MPC82366.1"/>
    <property type="molecule type" value="Genomic_DNA"/>
</dbReference>
<dbReference type="AlphaFoldDB" id="A0A5B7IKM9"/>
<name>A0A5B7IKM9_PORTR</name>
<evidence type="ECO:0000313" key="1">
    <source>
        <dbReference type="EMBL" id="MPC82366.1"/>
    </source>
</evidence>
<proteinExistence type="predicted"/>
<reference evidence="1 2" key="1">
    <citation type="submission" date="2019-05" db="EMBL/GenBank/DDBJ databases">
        <title>Another draft genome of Portunus trituberculatus and its Hox gene families provides insights of decapod evolution.</title>
        <authorList>
            <person name="Jeong J.-H."/>
            <person name="Song I."/>
            <person name="Kim S."/>
            <person name="Choi T."/>
            <person name="Kim D."/>
            <person name="Ryu S."/>
            <person name="Kim W."/>
        </authorList>
    </citation>
    <scope>NUCLEOTIDE SEQUENCE [LARGE SCALE GENOMIC DNA]</scope>
    <source>
        <tissue evidence="1">Muscle</tissue>
    </source>
</reference>
<dbReference type="Proteomes" id="UP000324222">
    <property type="component" value="Unassembled WGS sequence"/>
</dbReference>
<keyword evidence="2" id="KW-1185">Reference proteome</keyword>
<organism evidence="1 2">
    <name type="scientific">Portunus trituberculatus</name>
    <name type="common">Swimming crab</name>
    <name type="synonym">Neptunus trituberculatus</name>
    <dbReference type="NCBI Taxonomy" id="210409"/>
    <lineage>
        <taxon>Eukaryota</taxon>
        <taxon>Metazoa</taxon>
        <taxon>Ecdysozoa</taxon>
        <taxon>Arthropoda</taxon>
        <taxon>Crustacea</taxon>
        <taxon>Multicrustacea</taxon>
        <taxon>Malacostraca</taxon>
        <taxon>Eumalacostraca</taxon>
        <taxon>Eucarida</taxon>
        <taxon>Decapoda</taxon>
        <taxon>Pleocyemata</taxon>
        <taxon>Brachyura</taxon>
        <taxon>Eubrachyura</taxon>
        <taxon>Portunoidea</taxon>
        <taxon>Portunidae</taxon>
        <taxon>Portuninae</taxon>
        <taxon>Portunus</taxon>
    </lineage>
</organism>
<accession>A0A5B7IKM9</accession>
<protein>
    <submittedName>
        <fullName evidence="1">Uncharacterized protein</fullName>
    </submittedName>
</protein>
<gene>
    <name evidence="1" type="ORF">E2C01_077028</name>
</gene>
<sequence>MAMYNTDESIRDFAHSSFQVRGWEGLRTFDGLG</sequence>